<dbReference type="GO" id="GO:0071972">
    <property type="term" value="F:peptidoglycan L,D-transpeptidase activity"/>
    <property type="evidence" value="ECO:0007669"/>
    <property type="project" value="TreeGrafter"/>
</dbReference>
<dbReference type="GO" id="GO:0008360">
    <property type="term" value="P:regulation of cell shape"/>
    <property type="evidence" value="ECO:0007669"/>
    <property type="project" value="UniProtKB-UniRule"/>
</dbReference>
<evidence type="ECO:0000256" key="3">
    <source>
        <dbReference type="ARBA" id="ARBA00022676"/>
    </source>
</evidence>
<evidence type="ECO:0000256" key="10">
    <source>
        <dbReference type="SAM" id="MobiDB-lite"/>
    </source>
</evidence>
<dbReference type="SUPFAM" id="SSF141523">
    <property type="entry name" value="L,D-transpeptidase catalytic domain-like"/>
    <property type="match status" value="1"/>
</dbReference>
<keyword evidence="14" id="KW-1185">Reference proteome</keyword>
<gene>
    <name evidence="13" type="ordered locus">TMO_2113</name>
</gene>
<keyword evidence="11" id="KW-0732">Signal</keyword>
<dbReference type="CDD" id="cd16913">
    <property type="entry name" value="YkuD_like"/>
    <property type="match status" value="1"/>
</dbReference>
<keyword evidence="8 9" id="KW-0961">Cell wall biogenesis/degradation</keyword>
<keyword evidence="7 9" id="KW-0573">Peptidoglycan synthesis</keyword>
<dbReference type="PANTHER" id="PTHR30582">
    <property type="entry name" value="L,D-TRANSPEPTIDASE"/>
    <property type="match status" value="1"/>
</dbReference>
<comment type="similarity">
    <text evidence="2">Belongs to the YkuD family.</text>
</comment>
<dbReference type="EMBL" id="CP003236">
    <property type="protein sequence ID" value="AFK53951.1"/>
    <property type="molecule type" value="Genomic_DNA"/>
</dbReference>
<dbReference type="GO" id="GO:0018104">
    <property type="term" value="P:peptidoglycan-protein cross-linking"/>
    <property type="evidence" value="ECO:0007669"/>
    <property type="project" value="TreeGrafter"/>
</dbReference>
<protein>
    <recommendedName>
        <fullName evidence="12">L,D-TPase catalytic domain-containing protein</fullName>
    </recommendedName>
</protein>
<evidence type="ECO:0000256" key="9">
    <source>
        <dbReference type="PROSITE-ProRule" id="PRU01373"/>
    </source>
</evidence>
<feature type="region of interest" description="Disordered" evidence="10">
    <location>
        <begin position="460"/>
        <end position="491"/>
    </location>
</feature>
<dbReference type="PROSITE" id="PS52029">
    <property type="entry name" value="LD_TPASE"/>
    <property type="match status" value="1"/>
</dbReference>
<evidence type="ECO:0000256" key="6">
    <source>
        <dbReference type="ARBA" id="ARBA00022960"/>
    </source>
</evidence>
<feature type="domain" description="L,D-TPase catalytic" evidence="12">
    <location>
        <begin position="118"/>
        <end position="249"/>
    </location>
</feature>
<organism evidence="13 14">
    <name type="scientific">Tistrella mobilis (strain KA081020-065)</name>
    <dbReference type="NCBI Taxonomy" id="1110502"/>
    <lineage>
        <taxon>Bacteria</taxon>
        <taxon>Pseudomonadati</taxon>
        <taxon>Pseudomonadota</taxon>
        <taxon>Alphaproteobacteria</taxon>
        <taxon>Geminicoccales</taxon>
        <taxon>Geminicoccaceae</taxon>
        <taxon>Tistrella</taxon>
    </lineage>
</organism>
<comment type="pathway">
    <text evidence="1 9">Cell wall biogenesis; peptidoglycan biosynthesis.</text>
</comment>
<feature type="region of interest" description="Disordered" evidence="10">
    <location>
        <begin position="342"/>
        <end position="396"/>
    </location>
</feature>
<dbReference type="GO" id="GO:0016757">
    <property type="term" value="F:glycosyltransferase activity"/>
    <property type="evidence" value="ECO:0007669"/>
    <property type="project" value="UniProtKB-KW"/>
</dbReference>
<evidence type="ECO:0000256" key="8">
    <source>
        <dbReference type="ARBA" id="ARBA00023316"/>
    </source>
</evidence>
<dbReference type="GO" id="GO:0071555">
    <property type="term" value="P:cell wall organization"/>
    <property type="evidence" value="ECO:0007669"/>
    <property type="project" value="UniProtKB-UniRule"/>
</dbReference>
<feature type="chain" id="PRO_5003679757" description="L,D-TPase catalytic domain-containing protein" evidence="11">
    <location>
        <begin position="30"/>
        <end position="491"/>
    </location>
</feature>
<dbReference type="CDD" id="cd00118">
    <property type="entry name" value="LysM"/>
    <property type="match status" value="1"/>
</dbReference>
<keyword evidence="3" id="KW-0328">Glycosyltransferase</keyword>
<keyword evidence="5" id="KW-0378">Hydrolase</keyword>
<dbReference type="AlphaFoldDB" id="I3TMG3"/>
<dbReference type="UniPathway" id="UPA00219"/>
<evidence type="ECO:0000256" key="2">
    <source>
        <dbReference type="ARBA" id="ARBA00005992"/>
    </source>
</evidence>
<feature type="active site" description="Nucleophile" evidence="9">
    <location>
        <position position="225"/>
    </location>
</feature>
<dbReference type="PATRIC" id="fig|1110502.3.peg.2175"/>
<dbReference type="InterPro" id="IPR005490">
    <property type="entry name" value="LD_TPept_cat_dom"/>
</dbReference>
<evidence type="ECO:0000256" key="1">
    <source>
        <dbReference type="ARBA" id="ARBA00004752"/>
    </source>
</evidence>
<dbReference type="eggNOG" id="COG1376">
    <property type="taxonomic scope" value="Bacteria"/>
</dbReference>
<dbReference type="InterPro" id="IPR050979">
    <property type="entry name" value="LD-transpeptidase"/>
</dbReference>
<proteinExistence type="inferred from homology"/>
<dbReference type="KEGG" id="tmo:TMO_2113"/>
<keyword evidence="4" id="KW-0808">Transferase</keyword>
<evidence type="ECO:0000256" key="11">
    <source>
        <dbReference type="SAM" id="SignalP"/>
    </source>
</evidence>
<evidence type="ECO:0000256" key="4">
    <source>
        <dbReference type="ARBA" id="ARBA00022679"/>
    </source>
</evidence>
<feature type="active site" description="Proton donor/acceptor" evidence="9">
    <location>
        <position position="209"/>
    </location>
</feature>
<feature type="signal peptide" evidence="11">
    <location>
        <begin position="1"/>
        <end position="29"/>
    </location>
</feature>
<dbReference type="GO" id="GO:0005576">
    <property type="term" value="C:extracellular region"/>
    <property type="evidence" value="ECO:0007669"/>
    <property type="project" value="TreeGrafter"/>
</dbReference>
<evidence type="ECO:0000259" key="12">
    <source>
        <dbReference type="PROSITE" id="PS52029"/>
    </source>
</evidence>
<dbReference type="Pfam" id="PF03734">
    <property type="entry name" value="YkuD"/>
    <property type="match status" value="1"/>
</dbReference>
<dbReference type="STRING" id="1110502.TMO_2113"/>
<evidence type="ECO:0000313" key="13">
    <source>
        <dbReference type="EMBL" id="AFK53951.1"/>
    </source>
</evidence>
<sequence>MTTVPAALRHLTTAALIAAAVGAALPAQAQGVAAGATGAAAQKAAAAKPVPQGPRGIIGRIETLTAKHEDTLVDLARTLGIGYVELLAANPGVEPWLPGEGTKITVPAAHLLPDVPREGIVVNMGDLRLYYFPKSGGAPLSFPIGIGREGFATPYGVTRVTMKRDGPTWTPTPSMRARNPNLPAFVGPGPNNPLGTHAMNLGWQNYVIHGTNRPYGVGRRVSQGCVRLYPEDIIKLFGMTESGTKVTVIDQPAKVQVIDGQLYLEVHPTQLQVDQIEEVGRFTPEAMPEVEPKVAAAATKAGIKVDWEAVTRAVIERTGLPVKVSLGGGTIPELAALPINPTRTPVEKTLPGQQSVPAEDGGPARMTPVSATAAPQAAADSLPKPAVDPRKDPLTAHTFPAELKPAQPIARPAEPANVVTLSVSPAARAAAEARAVQPVATPAPAALPTATAAIPPVTANAAPINQPAPPAAVDTRIPRGAPVQLIQPVAD</sequence>
<dbReference type="RefSeq" id="WP_014745629.1">
    <property type="nucleotide sequence ID" value="NC_017956.1"/>
</dbReference>
<dbReference type="InterPro" id="IPR018392">
    <property type="entry name" value="LysM"/>
</dbReference>
<dbReference type="Proteomes" id="UP000005258">
    <property type="component" value="Chromosome"/>
</dbReference>
<reference evidence="13 14" key="1">
    <citation type="journal article" date="2012" name="J. Am. Chem. Soc.">
        <title>Bacterial biosynthesis and maturation of the didemnin anti-cancer agents.</title>
        <authorList>
            <person name="Xu Y."/>
            <person name="Kersten R.D."/>
            <person name="Nam S.J."/>
            <person name="Lu L."/>
            <person name="Al-Suwailem A.M."/>
            <person name="Zheng H."/>
            <person name="Fenical W."/>
            <person name="Dorrestein P.C."/>
            <person name="Moore B.S."/>
            <person name="Qian P.Y."/>
        </authorList>
    </citation>
    <scope>NUCLEOTIDE SEQUENCE [LARGE SCALE GENOMIC DNA]</scope>
    <source>
        <strain evidence="13 14">KA081020-065</strain>
    </source>
</reference>
<evidence type="ECO:0000256" key="5">
    <source>
        <dbReference type="ARBA" id="ARBA00022801"/>
    </source>
</evidence>
<keyword evidence="6 9" id="KW-0133">Cell shape</keyword>
<dbReference type="InterPro" id="IPR038063">
    <property type="entry name" value="Transpep_catalytic_dom"/>
</dbReference>
<evidence type="ECO:0000256" key="7">
    <source>
        <dbReference type="ARBA" id="ARBA00022984"/>
    </source>
</evidence>
<dbReference type="PANTHER" id="PTHR30582:SF24">
    <property type="entry name" value="L,D-TRANSPEPTIDASE ERFK_SRFK-RELATED"/>
    <property type="match status" value="1"/>
</dbReference>
<dbReference type="Gene3D" id="2.40.440.10">
    <property type="entry name" value="L,D-transpeptidase catalytic domain-like"/>
    <property type="match status" value="1"/>
</dbReference>
<dbReference type="HOGENOM" id="CLU_555403_0_0_5"/>
<accession>I3TMG3</accession>
<name>I3TMG3_TISMK</name>
<evidence type="ECO:0000313" key="14">
    <source>
        <dbReference type="Proteomes" id="UP000005258"/>
    </source>
</evidence>